<keyword evidence="2" id="KW-1185">Reference proteome</keyword>
<proteinExistence type="predicted"/>
<evidence type="ECO:0000313" key="2">
    <source>
        <dbReference type="Proteomes" id="UP000317122"/>
    </source>
</evidence>
<dbReference type="AlphaFoldDB" id="A0A562NBT3"/>
<evidence type="ECO:0000313" key="1">
    <source>
        <dbReference type="EMBL" id="TWI29560.1"/>
    </source>
</evidence>
<gene>
    <name evidence="1" type="ORF">IQ26_04979</name>
</gene>
<name>A0A562NBT3_9HYPH</name>
<reference evidence="1 2" key="1">
    <citation type="journal article" date="2015" name="Stand. Genomic Sci.">
        <title>Genomic Encyclopedia of Bacterial and Archaeal Type Strains, Phase III: the genomes of soil and plant-associated and newly described type strains.</title>
        <authorList>
            <person name="Whitman W.B."/>
            <person name="Woyke T."/>
            <person name="Klenk H.P."/>
            <person name="Zhou Y."/>
            <person name="Lilburn T.G."/>
            <person name="Beck B.J."/>
            <person name="De Vos P."/>
            <person name="Vandamme P."/>
            <person name="Eisen J.A."/>
            <person name="Garrity G."/>
            <person name="Hugenholtz P."/>
            <person name="Kyrpides N.C."/>
        </authorList>
    </citation>
    <scope>NUCLEOTIDE SEQUENCE [LARGE SCALE GENOMIC DNA]</scope>
    <source>
        <strain evidence="1 2">CGMCC 1.2546</strain>
    </source>
</reference>
<sequence length="120" mass="13683">MQGDSKSDLPLVTQSCDEIHYVGSCYWKKRFGRSEWSNIYVVAHRQLQPEHDKPKASWTHVYRIVEDIRMGRSLVYLEAVLQGECMIGGLAAAKQLVEIFSNAARLDEDLRRSARIEGTA</sequence>
<dbReference type="EMBL" id="VLKT01000035">
    <property type="protein sequence ID" value="TWI29560.1"/>
    <property type="molecule type" value="Genomic_DNA"/>
</dbReference>
<comment type="caution">
    <text evidence="1">The sequence shown here is derived from an EMBL/GenBank/DDBJ whole genome shotgun (WGS) entry which is preliminary data.</text>
</comment>
<protein>
    <submittedName>
        <fullName evidence="1">Uncharacterized protein</fullName>
    </submittedName>
</protein>
<organism evidence="1 2">
    <name type="scientific">Mesorhizobium tianshanense</name>
    <dbReference type="NCBI Taxonomy" id="39844"/>
    <lineage>
        <taxon>Bacteria</taxon>
        <taxon>Pseudomonadati</taxon>
        <taxon>Pseudomonadota</taxon>
        <taxon>Alphaproteobacteria</taxon>
        <taxon>Hyphomicrobiales</taxon>
        <taxon>Phyllobacteriaceae</taxon>
        <taxon>Mesorhizobium</taxon>
    </lineage>
</organism>
<dbReference type="Proteomes" id="UP000317122">
    <property type="component" value="Unassembled WGS sequence"/>
</dbReference>
<accession>A0A562NBT3</accession>